<comment type="similarity">
    <text evidence="2 5">Belongs to the cyclophilin-type PPIase family.</text>
</comment>
<dbReference type="InterPro" id="IPR020892">
    <property type="entry name" value="Cyclophilin-type_PPIase_CS"/>
</dbReference>
<dbReference type="PANTHER" id="PTHR45625:SF4">
    <property type="entry name" value="PEPTIDYLPROLYL ISOMERASE DOMAIN AND WD REPEAT-CONTAINING PROTEIN 1"/>
    <property type="match status" value="1"/>
</dbReference>
<evidence type="ECO:0000256" key="2">
    <source>
        <dbReference type="ARBA" id="ARBA00007365"/>
    </source>
</evidence>
<dbReference type="PROSITE" id="PS50072">
    <property type="entry name" value="CSA_PPIASE_2"/>
    <property type="match status" value="1"/>
</dbReference>
<feature type="domain" description="PPIase cyclophilin-type" evidence="6">
    <location>
        <begin position="8"/>
        <end position="170"/>
    </location>
</feature>
<dbReference type="Gene3D" id="2.40.100.10">
    <property type="entry name" value="Cyclophilin-like"/>
    <property type="match status" value="1"/>
</dbReference>
<dbReference type="InterPro" id="IPR002130">
    <property type="entry name" value="Cyclophilin-type_PPIase_dom"/>
</dbReference>
<proteinExistence type="inferred from homology"/>
<dbReference type="GO" id="GO:0003755">
    <property type="term" value="F:peptidyl-prolyl cis-trans isomerase activity"/>
    <property type="evidence" value="ECO:0007669"/>
    <property type="project" value="UniProtKB-UniRule"/>
</dbReference>
<name>A0A1F4SQR8_UNCSA</name>
<reference evidence="7 8" key="1">
    <citation type="journal article" date="2016" name="Nat. Commun.">
        <title>Thousands of microbial genomes shed light on interconnected biogeochemical processes in an aquifer system.</title>
        <authorList>
            <person name="Anantharaman K."/>
            <person name="Brown C.T."/>
            <person name="Hug L.A."/>
            <person name="Sharon I."/>
            <person name="Castelle C.J."/>
            <person name="Probst A.J."/>
            <person name="Thomas B.C."/>
            <person name="Singh A."/>
            <person name="Wilkins M.J."/>
            <person name="Karaoz U."/>
            <person name="Brodie E.L."/>
            <person name="Williams K.H."/>
            <person name="Hubbard S.S."/>
            <person name="Banfield J.F."/>
        </authorList>
    </citation>
    <scope>NUCLEOTIDE SEQUENCE [LARGE SCALE GENOMIC DNA]</scope>
</reference>
<dbReference type="EC" id="5.2.1.8" evidence="5"/>
<dbReference type="CDD" id="cd00317">
    <property type="entry name" value="cyclophilin"/>
    <property type="match status" value="1"/>
</dbReference>
<dbReference type="SUPFAM" id="SSF50891">
    <property type="entry name" value="Cyclophilin-like"/>
    <property type="match status" value="1"/>
</dbReference>
<evidence type="ECO:0000256" key="3">
    <source>
        <dbReference type="ARBA" id="ARBA00023110"/>
    </source>
</evidence>
<comment type="catalytic activity">
    <reaction evidence="5">
        <text>[protein]-peptidylproline (omega=180) = [protein]-peptidylproline (omega=0)</text>
        <dbReference type="Rhea" id="RHEA:16237"/>
        <dbReference type="Rhea" id="RHEA-COMP:10747"/>
        <dbReference type="Rhea" id="RHEA-COMP:10748"/>
        <dbReference type="ChEBI" id="CHEBI:83833"/>
        <dbReference type="ChEBI" id="CHEBI:83834"/>
        <dbReference type="EC" id="5.2.1.8"/>
    </reaction>
</comment>
<dbReference type="Pfam" id="PF00160">
    <property type="entry name" value="Pro_isomerase"/>
    <property type="match status" value="1"/>
</dbReference>
<protein>
    <recommendedName>
        <fullName evidence="5">Peptidyl-prolyl cis-trans isomerase</fullName>
        <shortName evidence="5">PPIase</shortName>
        <ecNumber evidence="5">5.2.1.8</ecNumber>
    </recommendedName>
</protein>
<dbReference type="PANTHER" id="PTHR45625">
    <property type="entry name" value="PEPTIDYL-PROLYL CIS-TRANS ISOMERASE-RELATED"/>
    <property type="match status" value="1"/>
</dbReference>
<dbReference type="Proteomes" id="UP000178417">
    <property type="component" value="Unassembled WGS sequence"/>
</dbReference>
<dbReference type="PROSITE" id="PS00170">
    <property type="entry name" value="CSA_PPIASE_1"/>
    <property type="match status" value="1"/>
</dbReference>
<keyword evidence="4 5" id="KW-0413">Isomerase</keyword>
<dbReference type="InterPro" id="IPR024936">
    <property type="entry name" value="Cyclophilin-type_PPIase"/>
</dbReference>
<dbReference type="InterPro" id="IPR044666">
    <property type="entry name" value="Cyclophilin_A-like"/>
</dbReference>
<comment type="caution">
    <text evidence="7">The sequence shown here is derived from an EMBL/GenBank/DDBJ whole genome shotgun (WGS) entry which is preliminary data.</text>
</comment>
<keyword evidence="3 5" id="KW-0697">Rotamase</keyword>
<dbReference type="PRINTS" id="PR00153">
    <property type="entry name" value="CSAPPISMRASE"/>
</dbReference>
<dbReference type="AlphaFoldDB" id="A0A1F4SQR8"/>
<evidence type="ECO:0000256" key="5">
    <source>
        <dbReference type="RuleBase" id="RU363019"/>
    </source>
</evidence>
<accession>A0A1F4SQR8</accession>
<comment type="function">
    <text evidence="1 5">PPIases accelerate the folding of proteins. It catalyzes the cis-trans isomerization of proline imidic peptide bonds in oligopeptides.</text>
</comment>
<dbReference type="STRING" id="1802579.A2310_07905"/>
<evidence type="ECO:0000256" key="1">
    <source>
        <dbReference type="ARBA" id="ARBA00002388"/>
    </source>
</evidence>
<evidence type="ECO:0000313" key="8">
    <source>
        <dbReference type="Proteomes" id="UP000178417"/>
    </source>
</evidence>
<evidence type="ECO:0000313" key="7">
    <source>
        <dbReference type="EMBL" id="OGC22687.1"/>
    </source>
</evidence>
<dbReference type="GO" id="GO:0006457">
    <property type="term" value="P:protein folding"/>
    <property type="evidence" value="ECO:0007669"/>
    <property type="project" value="InterPro"/>
</dbReference>
<gene>
    <name evidence="7" type="ORF">A2310_07905</name>
</gene>
<dbReference type="EMBL" id="MEUB01000027">
    <property type="protein sequence ID" value="OGC22687.1"/>
    <property type="molecule type" value="Genomic_DNA"/>
</dbReference>
<evidence type="ECO:0000259" key="6">
    <source>
        <dbReference type="PROSITE" id="PS50072"/>
    </source>
</evidence>
<dbReference type="PIRSF" id="PIRSF001467">
    <property type="entry name" value="Peptidylpro_ismrse"/>
    <property type="match status" value="1"/>
</dbReference>
<evidence type="ECO:0000256" key="4">
    <source>
        <dbReference type="ARBA" id="ARBA00023235"/>
    </source>
</evidence>
<sequence>MSEKKLYAVFETSLGNITCILYPKEAPKTVSNFVSLVKGEKEWLDPKTKEKTKKPLYNGTIFHRVIPDFMIQGGDPLGMGYGGPGYQFEDEIDKTLTFDQPGKLAMANSGPNTNGSQFFITLAPTQWLNSHHTIFGQVIEGQAVVDAISMVKRNESDKPVEPVILQKVVINEQL</sequence>
<organism evidence="7 8">
    <name type="scientific">candidate division WOR-1 bacterium RIFOXYB2_FULL_37_13</name>
    <dbReference type="NCBI Taxonomy" id="1802579"/>
    <lineage>
        <taxon>Bacteria</taxon>
        <taxon>Bacillati</taxon>
        <taxon>Saganbacteria</taxon>
    </lineage>
</organism>
<dbReference type="InterPro" id="IPR029000">
    <property type="entry name" value="Cyclophilin-like_dom_sf"/>
</dbReference>